<sequence>MAAAAPSSPAGEAASQLATQPPVAYGTPVGCPVRVESAVVPPGFGPGDTMAVFLPDGSRLEVDVPPHVHAGQTFQFQVPADDILVGTPAPHPATVAGQPVGAYGGAHVSPAGFVPAGAPPGGFVVSESYCGPRSWTLCCLLVLCNMAPFACCICCCPCDQRDLYVTAEGNKYTLDGTPVELRRRG</sequence>
<dbReference type="EMBL" id="JBGBPQ010000020">
    <property type="protein sequence ID" value="KAL1504530.1"/>
    <property type="molecule type" value="Genomic_DNA"/>
</dbReference>
<evidence type="ECO:0000313" key="1">
    <source>
        <dbReference type="EMBL" id="KAL1504530.1"/>
    </source>
</evidence>
<keyword evidence="2" id="KW-1185">Reference proteome</keyword>
<protein>
    <recommendedName>
        <fullName evidence="3">Altered inheritance of mitochondria protein 24, mitochondrial</fullName>
    </recommendedName>
</protein>
<gene>
    <name evidence="1" type="ORF">AB1Y20_010932</name>
</gene>
<evidence type="ECO:0008006" key="3">
    <source>
        <dbReference type="Google" id="ProtNLM"/>
    </source>
</evidence>
<comment type="caution">
    <text evidence="1">The sequence shown here is derived from an EMBL/GenBank/DDBJ whole genome shotgun (WGS) entry which is preliminary data.</text>
</comment>
<accession>A0AB34IQV8</accession>
<reference evidence="1 2" key="1">
    <citation type="journal article" date="2024" name="Science">
        <title>Giant polyketide synthase enzymes in the biosynthesis of giant marine polyether toxins.</title>
        <authorList>
            <person name="Fallon T.R."/>
            <person name="Shende V.V."/>
            <person name="Wierzbicki I.H."/>
            <person name="Pendleton A.L."/>
            <person name="Watervoot N.F."/>
            <person name="Auber R.P."/>
            <person name="Gonzalez D.J."/>
            <person name="Wisecaver J.H."/>
            <person name="Moore B.S."/>
        </authorList>
    </citation>
    <scope>NUCLEOTIDE SEQUENCE [LARGE SCALE GENOMIC DNA]</scope>
    <source>
        <strain evidence="1 2">12B1</strain>
    </source>
</reference>
<organism evidence="1 2">
    <name type="scientific">Prymnesium parvum</name>
    <name type="common">Toxic golden alga</name>
    <dbReference type="NCBI Taxonomy" id="97485"/>
    <lineage>
        <taxon>Eukaryota</taxon>
        <taxon>Haptista</taxon>
        <taxon>Haptophyta</taxon>
        <taxon>Prymnesiophyceae</taxon>
        <taxon>Prymnesiales</taxon>
        <taxon>Prymnesiaceae</taxon>
        <taxon>Prymnesium</taxon>
    </lineage>
</organism>
<evidence type="ECO:0000313" key="2">
    <source>
        <dbReference type="Proteomes" id="UP001515480"/>
    </source>
</evidence>
<name>A0AB34IQV8_PRYPA</name>
<dbReference type="Proteomes" id="UP001515480">
    <property type="component" value="Unassembled WGS sequence"/>
</dbReference>
<dbReference type="AlphaFoldDB" id="A0AB34IQV8"/>
<proteinExistence type="predicted"/>